<protein>
    <recommendedName>
        <fullName evidence="3">DUF1488 domain-containing protein</fullName>
    </recommendedName>
</protein>
<dbReference type="EMBL" id="JAUSRF010000011">
    <property type="protein sequence ID" value="MDP9838693.1"/>
    <property type="molecule type" value="Genomic_DNA"/>
</dbReference>
<evidence type="ECO:0008006" key="3">
    <source>
        <dbReference type="Google" id="ProtNLM"/>
    </source>
</evidence>
<dbReference type="SUPFAM" id="SSF160272">
    <property type="entry name" value="Shew3726-like"/>
    <property type="match status" value="1"/>
</dbReference>
<dbReference type="InterPro" id="IPR036692">
    <property type="entry name" value="Shew3726-like_sf"/>
</dbReference>
<dbReference type="Pfam" id="PF07369">
    <property type="entry name" value="DUF1488"/>
    <property type="match status" value="1"/>
</dbReference>
<comment type="caution">
    <text evidence="1">The sequence shown here is derived from an EMBL/GenBank/DDBJ whole genome shotgun (WGS) entry which is preliminary data.</text>
</comment>
<dbReference type="Proteomes" id="UP001241472">
    <property type="component" value="Unassembled WGS sequence"/>
</dbReference>
<gene>
    <name evidence="1" type="ORF">J2T09_003465</name>
</gene>
<evidence type="ECO:0000313" key="1">
    <source>
        <dbReference type="EMBL" id="MDP9838693.1"/>
    </source>
</evidence>
<keyword evidence="2" id="KW-1185">Reference proteome</keyword>
<proteinExistence type="predicted"/>
<sequence length="88" mass="9910">MTLAFPNNARSYDEARKRVRFSGHDGMFEVYFFVAGEVLRANSSSRTASEAEYLASFDALKPRILKAAQAAYKANCAQTIHLDLDNFR</sequence>
<organism evidence="1 2">
    <name type="scientific">Neorhizobium huautlense</name>
    <dbReference type="NCBI Taxonomy" id="67774"/>
    <lineage>
        <taxon>Bacteria</taxon>
        <taxon>Pseudomonadati</taxon>
        <taxon>Pseudomonadota</taxon>
        <taxon>Alphaproteobacteria</taxon>
        <taxon>Hyphomicrobiales</taxon>
        <taxon>Rhizobiaceae</taxon>
        <taxon>Rhizobium/Agrobacterium group</taxon>
        <taxon>Neorhizobium</taxon>
    </lineage>
</organism>
<reference evidence="1 2" key="1">
    <citation type="submission" date="2023-07" db="EMBL/GenBank/DDBJ databases">
        <title>Sorghum-associated microbial communities from plants grown in Nebraska, USA.</title>
        <authorList>
            <person name="Schachtman D."/>
        </authorList>
    </citation>
    <scope>NUCLEOTIDE SEQUENCE [LARGE SCALE GENOMIC DNA]</scope>
    <source>
        <strain evidence="1 2">DS1307</strain>
    </source>
</reference>
<dbReference type="InterPro" id="IPR009962">
    <property type="entry name" value="DUF1488"/>
</dbReference>
<evidence type="ECO:0000313" key="2">
    <source>
        <dbReference type="Proteomes" id="UP001241472"/>
    </source>
</evidence>
<accession>A0ABT9PW14</accession>
<name>A0ABT9PW14_9HYPH</name>
<dbReference type="RefSeq" id="WP_306836823.1">
    <property type="nucleotide sequence ID" value="NZ_JAUSRF010000011.1"/>
</dbReference>